<name>A0A1A7BEQ5_9SPHN</name>
<organism evidence="1 2">
    <name type="scientific">Erythrobacter dokdonensis DSW-74</name>
    <dbReference type="NCBI Taxonomy" id="1300349"/>
    <lineage>
        <taxon>Bacteria</taxon>
        <taxon>Pseudomonadati</taxon>
        <taxon>Pseudomonadota</taxon>
        <taxon>Alphaproteobacteria</taxon>
        <taxon>Sphingomonadales</taxon>
        <taxon>Erythrobacteraceae</taxon>
        <taxon>Erythrobacter/Porphyrobacter group</taxon>
        <taxon>Erythrobacter</taxon>
    </lineage>
</organism>
<dbReference type="EMBL" id="LZYB01000006">
    <property type="protein sequence ID" value="OBV10236.1"/>
    <property type="molecule type" value="Genomic_DNA"/>
</dbReference>
<comment type="caution">
    <text evidence="1">The sequence shown here is derived from an EMBL/GenBank/DDBJ whole genome shotgun (WGS) entry which is preliminary data.</text>
</comment>
<dbReference type="Proteomes" id="UP000092484">
    <property type="component" value="Unassembled WGS sequence"/>
</dbReference>
<accession>A0A1A7BEQ5</accession>
<evidence type="ECO:0000313" key="2">
    <source>
        <dbReference type="Proteomes" id="UP000092484"/>
    </source>
</evidence>
<reference evidence="1 2" key="1">
    <citation type="submission" date="2016-06" db="EMBL/GenBank/DDBJ databases">
        <title>Genome sequence of Porphyrobacter dokdonensis DSW-74.</title>
        <authorList>
            <person name="Kim J.F."/>
            <person name="Song J.Y."/>
        </authorList>
    </citation>
    <scope>NUCLEOTIDE SEQUENCE [LARGE SCALE GENOMIC DNA]</scope>
    <source>
        <strain evidence="1 2">DSW-74</strain>
    </source>
</reference>
<dbReference type="STRING" id="1300349.I603_2198"/>
<dbReference type="RefSeq" id="WP_068864980.1">
    <property type="nucleotide sequence ID" value="NZ_LZYB01000006.1"/>
</dbReference>
<keyword evidence="2" id="KW-1185">Reference proteome</keyword>
<keyword evidence="1" id="KW-0472">Membrane</keyword>
<protein>
    <submittedName>
        <fullName evidence="1">Transmembrane anti-sigma factor</fullName>
    </submittedName>
</protein>
<proteinExistence type="predicted"/>
<sequence length="265" mass="26752">MSASFTDAQLAAFLAGTLVDEALIDAIEVAINADPDLAARTEALAAGHEIDPLVQAAFAPVLDAPVPERLIAAATMRDAPDEAEVVSLDEVRAARSRAAPIPANDTARGSWGWAQIGAMAASLALGVMIGGPLLKAGSDAPQGASLVLASADLDAMLDNAPSGQLVELAALGQGEVVLTFRNIDGQLCRQFMIESVGGATSDALACAGGAGEGWQIEAYGRRAAPIGEMRLAGGDAAPAVIAAVDAMIDSDPLIGADEATELSKK</sequence>
<gene>
    <name evidence="1" type="ORF">I603_2198</name>
</gene>
<evidence type="ECO:0000313" key="1">
    <source>
        <dbReference type="EMBL" id="OBV10236.1"/>
    </source>
</evidence>
<dbReference type="AlphaFoldDB" id="A0A1A7BEQ5"/>
<keyword evidence="1" id="KW-0812">Transmembrane</keyword>